<name>A0ABT8Y825_9SPHN</name>
<sequence>MKAWHALVPIKAAADRKTRLADRLSPGERIALSERMLRHVLAILQATEAIGSITLLASDPVAGWYGARLSDDGRGLNAEVQAAAARIGDPLLVIHADLPALAVADIRALTHAGRNGVALAADRHRRGTNAIALGRRDDFVFAFGPDSLARHRTQCSATAIIERPGLALDIDVFEDLTLFAGDRAARQAQIAF</sequence>
<protein>
    <recommendedName>
        <fullName evidence="5">3-phospho-D-glycerate guanylyltransferase</fullName>
        <shortName evidence="5">3PG guanylyltransferase</shortName>
        <ecNumber evidence="5">2.7.7.106</ecNumber>
    </recommendedName>
</protein>
<reference evidence="6" key="1">
    <citation type="submission" date="2023-07" db="EMBL/GenBank/DDBJ databases">
        <authorList>
            <person name="Kim M."/>
        </authorList>
    </citation>
    <scope>NUCLEOTIDE SEQUENCE</scope>
    <source>
        <strain evidence="6">BIUV-7</strain>
    </source>
</reference>
<evidence type="ECO:0000313" key="7">
    <source>
        <dbReference type="Proteomes" id="UP001169764"/>
    </source>
</evidence>
<comment type="catalytic activity">
    <reaction evidence="5">
        <text>(2R)-3-phosphoglycerate + GTP + H(+) = 3-[(R)-glyceryl]-diphospho-5'-guanosine + diphosphate</text>
        <dbReference type="Rhea" id="RHEA:63440"/>
        <dbReference type="ChEBI" id="CHEBI:15378"/>
        <dbReference type="ChEBI" id="CHEBI:33019"/>
        <dbReference type="ChEBI" id="CHEBI:37565"/>
        <dbReference type="ChEBI" id="CHEBI:58272"/>
        <dbReference type="ChEBI" id="CHEBI:147306"/>
        <dbReference type="EC" id="2.7.7.106"/>
    </reaction>
</comment>
<proteinExistence type="inferred from homology"/>
<evidence type="ECO:0000256" key="1">
    <source>
        <dbReference type="ARBA" id="ARBA00022679"/>
    </source>
</evidence>
<dbReference type="Gene3D" id="3.90.550.10">
    <property type="entry name" value="Spore Coat Polysaccharide Biosynthesis Protein SpsA, Chain A"/>
    <property type="match status" value="1"/>
</dbReference>
<dbReference type="EC" id="2.7.7.106" evidence="5"/>
<evidence type="ECO:0000256" key="5">
    <source>
        <dbReference type="HAMAP-Rule" id="MF_02114"/>
    </source>
</evidence>
<keyword evidence="4 5" id="KW-0342">GTP-binding</keyword>
<evidence type="ECO:0000313" key="6">
    <source>
        <dbReference type="EMBL" id="MDO6414476.1"/>
    </source>
</evidence>
<comment type="caution">
    <text evidence="6">The sequence shown here is derived from an EMBL/GenBank/DDBJ whole genome shotgun (WGS) entry which is preliminary data.</text>
</comment>
<dbReference type="Proteomes" id="UP001169764">
    <property type="component" value="Unassembled WGS sequence"/>
</dbReference>
<evidence type="ECO:0000256" key="2">
    <source>
        <dbReference type="ARBA" id="ARBA00022695"/>
    </source>
</evidence>
<comment type="similarity">
    <text evidence="5">Belongs to the CofC family.</text>
</comment>
<dbReference type="InterPro" id="IPR002835">
    <property type="entry name" value="CofC"/>
</dbReference>
<keyword evidence="3 5" id="KW-0547">Nucleotide-binding</keyword>
<dbReference type="NCBIfam" id="TIGR03552">
    <property type="entry name" value="F420_cofC"/>
    <property type="match status" value="1"/>
</dbReference>
<dbReference type="RefSeq" id="WP_303541659.1">
    <property type="nucleotide sequence ID" value="NZ_JAUOTP010000003.1"/>
</dbReference>
<dbReference type="PANTHER" id="PTHR40392">
    <property type="entry name" value="2-PHOSPHO-L-LACTATE GUANYLYLTRANSFERASE"/>
    <property type="match status" value="1"/>
</dbReference>
<comment type="pathway">
    <text evidence="5">Cofactor biosynthesis; coenzyme F420 biosynthesis.</text>
</comment>
<evidence type="ECO:0000256" key="4">
    <source>
        <dbReference type="ARBA" id="ARBA00023134"/>
    </source>
</evidence>
<gene>
    <name evidence="6" type="primary">cofC</name>
    <name evidence="5" type="synonym">fbiD</name>
    <name evidence="6" type="ORF">Q4F19_08800</name>
</gene>
<evidence type="ECO:0000256" key="3">
    <source>
        <dbReference type="ARBA" id="ARBA00022741"/>
    </source>
</evidence>
<keyword evidence="7" id="KW-1185">Reference proteome</keyword>
<dbReference type="GO" id="GO:0043814">
    <property type="term" value="F:phospholactate guanylyltransferase activity"/>
    <property type="evidence" value="ECO:0007669"/>
    <property type="project" value="UniProtKB-EC"/>
</dbReference>
<keyword evidence="2 5" id="KW-0548">Nucleotidyltransferase</keyword>
<dbReference type="InterPro" id="IPR029044">
    <property type="entry name" value="Nucleotide-diphossugar_trans"/>
</dbReference>
<organism evidence="6 7">
    <name type="scientific">Sphingomonas natans</name>
    <dbReference type="NCBI Taxonomy" id="3063330"/>
    <lineage>
        <taxon>Bacteria</taxon>
        <taxon>Pseudomonadati</taxon>
        <taxon>Pseudomonadota</taxon>
        <taxon>Alphaproteobacteria</taxon>
        <taxon>Sphingomonadales</taxon>
        <taxon>Sphingomonadaceae</taxon>
        <taxon>Sphingomonas</taxon>
    </lineage>
</organism>
<accession>A0ABT8Y825</accession>
<dbReference type="Pfam" id="PF01983">
    <property type="entry name" value="CofC"/>
    <property type="match status" value="1"/>
</dbReference>
<dbReference type="EMBL" id="JAUOTP010000003">
    <property type="protein sequence ID" value="MDO6414476.1"/>
    <property type="molecule type" value="Genomic_DNA"/>
</dbReference>
<comment type="function">
    <text evidence="5">Guanylyltransferase that catalyzes the activation of (2R)-3-phosphoglycerate (3PG) as 3-[(R)-glyceryl]-diphospho-5'-guanosine, via the condensation of 3PG with GTP. It is involved in the biosynthesis of a derivative of the hydride carrier cofactor coenzyme F420, 3PG-F420.</text>
</comment>
<dbReference type="HAMAP" id="MF_02114">
    <property type="entry name" value="CofC"/>
    <property type="match status" value="1"/>
</dbReference>
<dbReference type="PANTHER" id="PTHR40392:SF1">
    <property type="entry name" value="2-PHOSPHO-L-LACTATE GUANYLYLTRANSFERASE"/>
    <property type="match status" value="1"/>
</dbReference>
<keyword evidence="1 5" id="KW-0808">Transferase</keyword>
<dbReference type="SUPFAM" id="SSF53448">
    <property type="entry name" value="Nucleotide-diphospho-sugar transferases"/>
    <property type="match status" value="1"/>
</dbReference>